<accession>A0A9P5BVQ9</accession>
<comment type="caution">
    <text evidence="2">The sequence shown here is derived from an EMBL/GenBank/DDBJ whole genome shotgun (WGS) entry which is preliminary data.</text>
</comment>
<organism evidence="2 3">
    <name type="scientific">Didymella heteroderae</name>
    <dbReference type="NCBI Taxonomy" id="1769908"/>
    <lineage>
        <taxon>Eukaryota</taxon>
        <taxon>Fungi</taxon>
        <taxon>Dikarya</taxon>
        <taxon>Ascomycota</taxon>
        <taxon>Pezizomycotina</taxon>
        <taxon>Dothideomycetes</taxon>
        <taxon>Pleosporomycetidae</taxon>
        <taxon>Pleosporales</taxon>
        <taxon>Pleosporineae</taxon>
        <taxon>Didymellaceae</taxon>
        <taxon>Didymella</taxon>
    </lineage>
</organism>
<dbReference type="PRINTS" id="PR01217">
    <property type="entry name" value="PRICHEXTENSN"/>
</dbReference>
<feature type="compositionally biased region" description="Pro residues" evidence="1">
    <location>
        <begin position="63"/>
        <end position="93"/>
    </location>
</feature>
<evidence type="ECO:0000313" key="2">
    <source>
        <dbReference type="EMBL" id="KAF3031479.1"/>
    </source>
</evidence>
<evidence type="ECO:0000313" key="3">
    <source>
        <dbReference type="Proteomes" id="UP000758155"/>
    </source>
</evidence>
<name>A0A9P5BVQ9_9PLEO</name>
<reference evidence="2" key="1">
    <citation type="submission" date="2019-04" db="EMBL/GenBank/DDBJ databases">
        <title>Sequencing of skin fungus with MAO and IRED activity.</title>
        <authorList>
            <person name="Marsaioli A.J."/>
            <person name="Bonatto J.M.C."/>
            <person name="Reis Junior O."/>
        </authorList>
    </citation>
    <scope>NUCLEOTIDE SEQUENCE</scope>
    <source>
        <strain evidence="2">28M1</strain>
    </source>
</reference>
<protein>
    <submittedName>
        <fullName evidence="2">Uncharacterized protein</fullName>
    </submittedName>
</protein>
<evidence type="ECO:0000256" key="1">
    <source>
        <dbReference type="SAM" id="MobiDB-lite"/>
    </source>
</evidence>
<proteinExistence type="predicted"/>
<feature type="compositionally biased region" description="Basic and acidic residues" evidence="1">
    <location>
        <begin position="1"/>
        <end position="17"/>
    </location>
</feature>
<keyword evidence="3" id="KW-1185">Reference proteome</keyword>
<dbReference type="AlphaFoldDB" id="A0A9P5BVQ9"/>
<gene>
    <name evidence="2" type="ORF">E8E12_001952</name>
</gene>
<feature type="region of interest" description="Disordered" evidence="1">
    <location>
        <begin position="1"/>
        <end position="113"/>
    </location>
</feature>
<feature type="compositionally biased region" description="Basic residues" evidence="1">
    <location>
        <begin position="19"/>
        <end position="28"/>
    </location>
</feature>
<dbReference type="EMBL" id="SWKV01000142">
    <property type="protein sequence ID" value="KAF3031479.1"/>
    <property type="molecule type" value="Genomic_DNA"/>
</dbReference>
<feature type="compositionally biased region" description="Polar residues" evidence="1">
    <location>
        <begin position="102"/>
        <end position="113"/>
    </location>
</feature>
<dbReference type="OrthoDB" id="3791143at2759"/>
<dbReference type="Proteomes" id="UP000758155">
    <property type="component" value="Unassembled WGS sequence"/>
</dbReference>
<sequence length="184" mass="20212">MPPKRSLEATKEADNPFKRAQRTRKPTFKKREGDGSQPTQPTEPPTEVPEYTPEPVEPRESTPEPPESTPEPPESTPEPPESTPEPPIEPPTQPAGGAPSARITTAYTPSLTGFSSHRSAWELQLVANKPPTATVQPRPFSSAATEVSVEEETAPPIKGNLILSPLLCIYISIRAKRFRWPRGY</sequence>